<feature type="repeat" description="ANK" evidence="2">
    <location>
        <begin position="1169"/>
        <end position="1202"/>
    </location>
</feature>
<dbReference type="SMART" id="SM00248">
    <property type="entry name" value="ANK"/>
    <property type="match status" value="12"/>
</dbReference>
<reference evidence="6 7" key="1">
    <citation type="journal article" date="2024" name="Commun. Biol.">
        <title>Comparative genomic analysis of thermophilic fungi reveals convergent evolutionary adaptations and gene losses.</title>
        <authorList>
            <person name="Steindorff A.S."/>
            <person name="Aguilar-Pontes M.V."/>
            <person name="Robinson A.J."/>
            <person name="Andreopoulos B."/>
            <person name="LaButti K."/>
            <person name="Kuo A."/>
            <person name="Mondo S."/>
            <person name="Riley R."/>
            <person name="Otillar R."/>
            <person name="Haridas S."/>
            <person name="Lipzen A."/>
            <person name="Grimwood J."/>
            <person name="Schmutz J."/>
            <person name="Clum A."/>
            <person name="Reid I.D."/>
            <person name="Moisan M.C."/>
            <person name="Butler G."/>
            <person name="Nguyen T.T.M."/>
            <person name="Dewar K."/>
            <person name="Conant G."/>
            <person name="Drula E."/>
            <person name="Henrissat B."/>
            <person name="Hansel C."/>
            <person name="Singer S."/>
            <person name="Hutchinson M.I."/>
            <person name="de Vries R.P."/>
            <person name="Natvig D.O."/>
            <person name="Powell A.J."/>
            <person name="Tsang A."/>
            <person name="Grigoriev I.V."/>
        </authorList>
    </citation>
    <scope>NUCLEOTIDE SEQUENCE [LARGE SCALE GENOMIC DNA]</scope>
    <source>
        <strain evidence="6 7">CBS 494.80</strain>
    </source>
</reference>
<dbReference type="InterPro" id="IPR036770">
    <property type="entry name" value="Ankyrin_rpt-contain_sf"/>
</dbReference>
<evidence type="ECO:0000256" key="2">
    <source>
        <dbReference type="PROSITE-ProRule" id="PRU00023"/>
    </source>
</evidence>
<keyword evidence="7" id="KW-1185">Reference proteome</keyword>
<evidence type="ECO:0000259" key="4">
    <source>
        <dbReference type="Pfam" id="PF06985"/>
    </source>
</evidence>
<keyword evidence="2" id="KW-0040">ANK repeat</keyword>
<dbReference type="PANTHER" id="PTHR10622">
    <property type="entry name" value="HET DOMAIN-CONTAINING PROTEIN"/>
    <property type="match status" value="1"/>
</dbReference>
<dbReference type="InterPro" id="IPR010730">
    <property type="entry name" value="HET"/>
</dbReference>
<dbReference type="Gene3D" id="1.25.40.20">
    <property type="entry name" value="Ankyrin repeat-containing domain"/>
    <property type="match status" value="4"/>
</dbReference>
<evidence type="ECO:0000313" key="6">
    <source>
        <dbReference type="EMBL" id="KAL2072869.1"/>
    </source>
</evidence>
<protein>
    <submittedName>
        <fullName evidence="6">Uncharacterized protein</fullName>
    </submittedName>
</protein>
<feature type="region of interest" description="Disordered" evidence="3">
    <location>
        <begin position="253"/>
        <end position="293"/>
    </location>
</feature>
<feature type="repeat" description="ANK" evidence="2">
    <location>
        <begin position="928"/>
        <end position="950"/>
    </location>
</feature>
<dbReference type="InterPro" id="IPR056884">
    <property type="entry name" value="NPHP3-like_N"/>
</dbReference>
<keyword evidence="1" id="KW-0677">Repeat</keyword>
<gene>
    <name evidence="6" type="ORF">VTL71DRAFT_12212</name>
</gene>
<dbReference type="Pfam" id="PF00023">
    <property type="entry name" value="Ank"/>
    <property type="match status" value="1"/>
</dbReference>
<dbReference type="SUPFAM" id="SSF52540">
    <property type="entry name" value="P-loop containing nucleoside triphosphate hydrolases"/>
    <property type="match status" value="1"/>
</dbReference>
<accession>A0ABR4CSL4</accession>
<dbReference type="InterPro" id="IPR027417">
    <property type="entry name" value="P-loop_NTPase"/>
</dbReference>
<dbReference type="PROSITE" id="PS50297">
    <property type="entry name" value="ANK_REP_REGION"/>
    <property type="match status" value="5"/>
</dbReference>
<feature type="compositionally biased region" description="Low complexity" evidence="3">
    <location>
        <begin position="279"/>
        <end position="293"/>
    </location>
</feature>
<dbReference type="Proteomes" id="UP001595075">
    <property type="component" value="Unassembled WGS sequence"/>
</dbReference>
<feature type="domain" description="Nephrocystin 3-like N-terminal" evidence="5">
    <location>
        <begin position="330"/>
        <end position="507"/>
    </location>
</feature>
<evidence type="ECO:0000259" key="5">
    <source>
        <dbReference type="Pfam" id="PF24883"/>
    </source>
</evidence>
<organism evidence="6 7">
    <name type="scientific">Oculimacula yallundae</name>
    <dbReference type="NCBI Taxonomy" id="86028"/>
    <lineage>
        <taxon>Eukaryota</taxon>
        <taxon>Fungi</taxon>
        <taxon>Dikarya</taxon>
        <taxon>Ascomycota</taxon>
        <taxon>Pezizomycotina</taxon>
        <taxon>Leotiomycetes</taxon>
        <taxon>Helotiales</taxon>
        <taxon>Ploettnerulaceae</taxon>
        <taxon>Oculimacula</taxon>
    </lineage>
</organism>
<proteinExistence type="predicted"/>
<dbReference type="PROSITE" id="PS50088">
    <property type="entry name" value="ANK_REPEAT"/>
    <property type="match status" value="5"/>
</dbReference>
<feature type="repeat" description="ANK" evidence="2">
    <location>
        <begin position="1276"/>
        <end position="1299"/>
    </location>
</feature>
<feature type="repeat" description="ANK" evidence="2">
    <location>
        <begin position="1067"/>
        <end position="1088"/>
    </location>
</feature>
<dbReference type="PANTHER" id="PTHR10622:SF13">
    <property type="entry name" value="NACHT DOMAIN-CONTAINING PROTEIN"/>
    <property type="match status" value="1"/>
</dbReference>
<name>A0ABR4CSL4_9HELO</name>
<evidence type="ECO:0000256" key="1">
    <source>
        <dbReference type="ARBA" id="ARBA00022737"/>
    </source>
</evidence>
<dbReference type="EMBL" id="JAZHXI010000004">
    <property type="protein sequence ID" value="KAL2072869.1"/>
    <property type="molecule type" value="Genomic_DNA"/>
</dbReference>
<sequence>MRLLELTGEGELSLTEFASDNIPPYAILSHTWGQDGDEVTFQDLSQSSDVVRSKAGYHKLKFCGERATHDNLHYFWVDTCCINKTSSAELQEAITSMFRWYRHSSKCYVYLSDVLTEDDPDDQDAQSSQSWELAFSNSKWFTRGWTLQELIAPPSVEFFSSSGVRLGNKQSLEQQIHEITRISISALQGRSLLMFSVPERFSWAESRETKRKEDKAYSLLGIFDVTMPLIYGEGETSALERLSEEIYKHSAKRHREEISQALPTSTKRSRIQDNLAPDTTTSSTSPLETPNSTEAAHGIDAATKLSLVEQLYFAKIDERLTSLSAAQGKTCRWFLTTPEFISWNEVAQQQVHGGFLWIKGHPGTGKSTLMKLLFEETKLNTKSNPLQLTLSFFFLARGTVEEKSSIGLYRSLLHQLFSKVVELRDTLEWMTADGAKGVQRNGWNEETLKHTMVHVIKNLGSRSLTIFVDALDECDINQTADMVAFFEELCDHAGDSNVRLQICLSSRHYPAIMIQKGIEVILEHELGHTQDIEQYLKSKLRLGKSKSAESLRSEILEKSSSIFLWVVLVLDILNSEYPNGSGSIKKIRDRLSEIPPKLTDLFELILARDGQNLDELQICLKWILFASRPLKPQELYFAIQIHVDKECSGCWDKEDVDLDQIKAYVRSSSKGLAEVTRNKASEVQFIHESVRDFLLGRYGLQWSGTSGKFSGRSHEDLKDCCLAQLDSPAIGTWSLLTGMWMPINHPAYPFLEYAVQNVLYHANISQQNDIEQGDFIKQFPLRQWISLNNCLEKFEIRRYTNRACLMYILAEKNLVHLIRTHPRRESCFEVGDERYGPPIFAALATENNEAVQAMLEILSEKQSPSSTLRVLLDQSRLYRKGQPWINLDRALKFSQNKGILNYLLQPLNEVIIAFYLSTVPDIDIRNSSGLTPLLWAVHSGNESVVKLLLDTSGGTRNPRDDQSRWALLSTFYRQYMAVIKALLEEKGDDACDLYLEDSSGQGLLCLAVSRQDRTLVEGLLGTEGFDVNAKGFDNRTPLSLAVHRKYKAMVELLLKEQSIDVNLKDGNGWTPLYQATRHGDKDVIKLLLAMEDIDINLGQPEETPLHVAVDQERVDVIKLLLARVDINVNSANLQGETPLHTAVRRWHRITALPLLLERNDIDINRVNDYGRTPLHTAAINGTRAHMKLLLSREDVNINAADNSGYTALHYVSRHAHESSFHEGKLQILLARAEINTHAEDNDGRTPLHTASQYGNKATMKTLLAKDAFNIHAVDNDGRTPLHAAAQGGRGEIIQLLLRRRDINIHAVDKYGMTSLDLAVTYSHADAVTLLRAKDAELLKEKDT</sequence>
<dbReference type="Pfam" id="PF12796">
    <property type="entry name" value="Ank_2"/>
    <property type="match status" value="3"/>
</dbReference>
<feature type="domain" description="Heterokaryon incompatibility" evidence="4">
    <location>
        <begin position="25"/>
        <end position="149"/>
    </location>
</feature>
<dbReference type="InterPro" id="IPR002110">
    <property type="entry name" value="Ankyrin_rpt"/>
</dbReference>
<dbReference type="Gene3D" id="3.40.50.300">
    <property type="entry name" value="P-loop containing nucleotide triphosphate hydrolases"/>
    <property type="match status" value="1"/>
</dbReference>
<dbReference type="Pfam" id="PF06985">
    <property type="entry name" value="HET"/>
    <property type="match status" value="1"/>
</dbReference>
<evidence type="ECO:0000256" key="3">
    <source>
        <dbReference type="SAM" id="MobiDB-lite"/>
    </source>
</evidence>
<feature type="repeat" description="ANK" evidence="2">
    <location>
        <begin position="1242"/>
        <end position="1275"/>
    </location>
</feature>
<comment type="caution">
    <text evidence="6">The sequence shown here is derived from an EMBL/GenBank/DDBJ whole genome shotgun (WGS) entry which is preliminary data.</text>
</comment>
<dbReference type="SUPFAM" id="SSF48403">
    <property type="entry name" value="Ankyrin repeat"/>
    <property type="match status" value="2"/>
</dbReference>
<dbReference type="Pfam" id="PF13637">
    <property type="entry name" value="Ank_4"/>
    <property type="match status" value="1"/>
</dbReference>
<evidence type="ECO:0000313" key="7">
    <source>
        <dbReference type="Proteomes" id="UP001595075"/>
    </source>
</evidence>
<dbReference type="Pfam" id="PF24883">
    <property type="entry name" value="NPHP3_N"/>
    <property type="match status" value="1"/>
</dbReference>